<gene>
    <name evidence="2" type="ORF">K7X08_020286</name>
</gene>
<feature type="compositionally biased region" description="Acidic residues" evidence="1">
    <location>
        <begin position="177"/>
        <end position="222"/>
    </location>
</feature>
<feature type="compositionally biased region" description="Polar residues" evidence="1">
    <location>
        <begin position="37"/>
        <end position="74"/>
    </location>
</feature>
<dbReference type="Proteomes" id="UP001152561">
    <property type="component" value="Unassembled WGS sequence"/>
</dbReference>
<dbReference type="EMBL" id="JAJAGQ010000009">
    <property type="protein sequence ID" value="KAJ8552893.1"/>
    <property type="molecule type" value="Genomic_DNA"/>
</dbReference>
<feature type="compositionally biased region" description="Basic and acidic residues" evidence="1">
    <location>
        <begin position="113"/>
        <end position="122"/>
    </location>
</feature>
<dbReference type="AlphaFoldDB" id="A0A9Q1RF86"/>
<evidence type="ECO:0000313" key="3">
    <source>
        <dbReference type="Proteomes" id="UP001152561"/>
    </source>
</evidence>
<sequence length="295" mass="33188">MLHAKGNPKQDNPSDFMNRAKERGARRGGKKQGNQQDTQQDIGISSKNDNAQNKESSKTNGVNINRNPNIQNQYKGPDHQDKGRFVDEQQYSKGKENIIKQAAKSKNNISNHSMDKEGRDQSNEEIIASQKRIQNNKKPNQNIKQVNNIEAKQHDTKGQDITAADRKPNIQGTSSSEGEENIPDSDYEPDDSEQEEEDDISGDTLEEEYESLEEDPLSDDVEEKLVEAFNGPQTMDPNISQAFGDITDRTNLSPRGTFSTRGRGRYRGRGGRTGKNNTTANSQQLKNYAKFEFHD</sequence>
<evidence type="ECO:0000256" key="1">
    <source>
        <dbReference type="SAM" id="MobiDB-lite"/>
    </source>
</evidence>
<feature type="region of interest" description="Disordered" evidence="1">
    <location>
        <begin position="1"/>
        <end position="295"/>
    </location>
</feature>
<feature type="compositionally biased region" description="Polar residues" evidence="1">
    <location>
        <begin position="275"/>
        <end position="286"/>
    </location>
</feature>
<keyword evidence="3" id="KW-1185">Reference proteome</keyword>
<comment type="caution">
    <text evidence="2">The sequence shown here is derived from an EMBL/GenBank/DDBJ whole genome shotgun (WGS) entry which is preliminary data.</text>
</comment>
<feature type="compositionally biased region" description="Basic and acidic residues" evidence="1">
    <location>
        <begin position="151"/>
        <end position="168"/>
    </location>
</feature>
<organism evidence="2 3">
    <name type="scientific">Anisodus acutangulus</name>
    <dbReference type="NCBI Taxonomy" id="402998"/>
    <lineage>
        <taxon>Eukaryota</taxon>
        <taxon>Viridiplantae</taxon>
        <taxon>Streptophyta</taxon>
        <taxon>Embryophyta</taxon>
        <taxon>Tracheophyta</taxon>
        <taxon>Spermatophyta</taxon>
        <taxon>Magnoliopsida</taxon>
        <taxon>eudicotyledons</taxon>
        <taxon>Gunneridae</taxon>
        <taxon>Pentapetalae</taxon>
        <taxon>asterids</taxon>
        <taxon>lamiids</taxon>
        <taxon>Solanales</taxon>
        <taxon>Solanaceae</taxon>
        <taxon>Solanoideae</taxon>
        <taxon>Hyoscyameae</taxon>
        <taxon>Anisodus</taxon>
    </lineage>
</organism>
<feature type="compositionally biased region" description="Basic residues" evidence="1">
    <location>
        <begin position="262"/>
        <end position="272"/>
    </location>
</feature>
<reference evidence="3" key="1">
    <citation type="journal article" date="2023" name="Proc. Natl. Acad. Sci. U.S.A.">
        <title>Genomic and structural basis for evolution of tropane alkaloid biosynthesis.</title>
        <authorList>
            <person name="Wanga Y.-J."/>
            <person name="Taina T."/>
            <person name="Yua J.-Y."/>
            <person name="Lia J."/>
            <person name="Xua B."/>
            <person name="Chenc J."/>
            <person name="D'Auriad J.C."/>
            <person name="Huanga J.-P."/>
            <person name="Huanga S.-X."/>
        </authorList>
    </citation>
    <scope>NUCLEOTIDE SEQUENCE [LARGE SCALE GENOMIC DNA]</scope>
    <source>
        <strain evidence="3">cv. KIB-2019</strain>
    </source>
</reference>
<feature type="compositionally biased region" description="Polar residues" evidence="1">
    <location>
        <begin position="231"/>
        <end position="241"/>
    </location>
</feature>
<name>A0A9Q1RF86_9SOLA</name>
<accession>A0A9Q1RF86</accession>
<feature type="compositionally biased region" description="Low complexity" evidence="1">
    <location>
        <begin position="130"/>
        <end position="149"/>
    </location>
</feature>
<feature type="compositionally biased region" description="Basic and acidic residues" evidence="1">
    <location>
        <begin position="76"/>
        <end position="87"/>
    </location>
</feature>
<proteinExistence type="predicted"/>
<protein>
    <submittedName>
        <fullName evidence="2">Uncharacterized protein</fullName>
    </submittedName>
</protein>
<evidence type="ECO:0000313" key="2">
    <source>
        <dbReference type="EMBL" id="KAJ8552893.1"/>
    </source>
</evidence>